<reference evidence="3 4" key="1">
    <citation type="submission" date="2015-10" db="EMBL/GenBank/DDBJ databases">
        <title>Full genome of DAOMC 229536 Phialocephala scopiformis, a fungal endophyte of spruce producing the potent anti-insectan compound rugulosin.</title>
        <authorList>
            <consortium name="DOE Joint Genome Institute"/>
            <person name="Walker A.K."/>
            <person name="Frasz S.L."/>
            <person name="Seifert K.A."/>
            <person name="Miller J.D."/>
            <person name="Mondo S.J."/>
            <person name="Labutti K."/>
            <person name="Lipzen A."/>
            <person name="Dockter R."/>
            <person name="Kennedy M."/>
            <person name="Grigoriev I.V."/>
            <person name="Spatafora J.W."/>
        </authorList>
    </citation>
    <scope>NUCLEOTIDE SEQUENCE [LARGE SCALE GENOMIC DNA]</scope>
    <source>
        <strain evidence="3 4">CBS 120377</strain>
    </source>
</reference>
<evidence type="ECO:0000256" key="1">
    <source>
        <dbReference type="SAM" id="MobiDB-lite"/>
    </source>
</evidence>
<accession>A0A194XX59</accession>
<feature type="compositionally biased region" description="Basic and acidic residues" evidence="1">
    <location>
        <begin position="41"/>
        <end position="50"/>
    </location>
</feature>
<organism evidence="3 4">
    <name type="scientific">Mollisia scopiformis</name>
    <name type="common">Conifer needle endophyte fungus</name>
    <name type="synonym">Phialocephala scopiformis</name>
    <dbReference type="NCBI Taxonomy" id="149040"/>
    <lineage>
        <taxon>Eukaryota</taxon>
        <taxon>Fungi</taxon>
        <taxon>Dikarya</taxon>
        <taxon>Ascomycota</taxon>
        <taxon>Pezizomycotina</taxon>
        <taxon>Leotiomycetes</taxon>
        <taxon>Helotiales</taxon>
        <taxon>Mollisiaceae</taxon>
        <taxon>Mollisia</taxon>
    </lineage>
</organism>
<sequence>MTFLETSAVTAEFRRRQRERRERGGLRNRRHQRRGDDDEAKDAGDTKASSDDDDSPSQDESSKSSSQTRTSTSSLTSLSKSSQSLASASTTTSTLSQVTTTPVSKTSVALTSLRTSTSLQTTPLPVVTTPSATALPASTRSRQSSSTLSSEIATSQTTGPGISSKQSPNEAGSNKETVTILAVTGAIVGILALLALIFYIRRKFKRPKIREEEREARAYAARSIWGNSSTTSNALSHTTMEQFVPPITMGRSQNANSNGAGNDAVDRRECGPIFLVTESCIWAVAWGQG</sequence>
<dbReference type="KEGG" id="psco:LY89DRAFT_713469"/>
<evidence type="ECO:0000313" key="4">
    <source>
        <dbReference type="Proteomes" id="UP000070700"/>
    </source>
</evidence>
<evidence type="ECO:0000256" key="2">
    <source>
        <dbReference type="SAM" id="Phobius"/>
    </source>
</evidence>
<proteinExistence type="predicted"/>
<dbReference type="AlphaFoldDB" id="A0A194XX59"/>
<keyword evidence="2" id="KW-1133">Transmembrane helix</keyword>
<dbReference type="Proteomes" id="UP000070700">
    <property type="component" value="Unassembled WGS sequence"/>
</dbReference>
<keyword evidence="4" id="KW-1185">Reference proteome</keyword>
<evidence type="ECO:0000313" key="3">
    <source>
        <dbReference type="EMBL" id="KUJ24674.1"/>
    </source>
</evidence>
<feature type="transmembrane region" description="Helical" evidence="2">
    <location>
        <begin position="178"/>
        <end position="200"/>
    </location>
</feature>
<feature type="compositionally biased region" description="Low complexity" evidence="1">
    <location>
        <begin position="63"/>
        <end position="155"/>
    </location>
</feature>
<dbReference type="RefSeq" id="XP_018079029.1">
    <property type="nucleotide sequence ID" value="XM_018218056.1"/>
</dbReference>
<protein>
    <submittedName>
        <fullName evidence="3">Uncharacterized protein</fullName>
    </submittedName>
</protein>
<keyword evidence="2" id="KW-0812">Transmembrane</keyword>
<keyword evidence="2" id="KW-0472">Membrane</keyword>
<feature type="compositionally biased region" description="Polar residues" evidence="1">
    <location>
        <begin position="156"/>
        <end position="173"/>
    </location>
</feature>
<dbReference type="GeneID" id="28827782"/>
<dbReference type="InParanoid" id="A0A194XX59"/>
<name>A0A194XX59_MOLSC</name>
<feature type="region of interest" description="Disordered" evidence="1">
    <location>
        <begin position="1"/>
        <end position="173"/>
    </location>
</feature>
<dbReference type="EMBL" id="KQ947404">
    <property type="protein sequence ID" value="KUJ24674.1"/>
    <property type="molecule type" value="Genomic_DNA"/>
</dbReference>
<gene>
    <name evidence="3" type="ORF">LY89DRAFT_713469</name>
</gene>